<dbReference type="SUPFAM" id="SSF46689">
    <property type="entry name" value="Homeodomain-like"/>
    <property type="match status" value="1"/>
</dbReference>
<name>A0A1T4L0S7_9ENTE</name>
<keyword evidence="2" id="KW-0238">DNA-binding</keyword>
<evidence type="ECO:0000256" key="3">
    <source>
        <dbReference type="ARBA" id="ARBA00023163"/>
    </source>
</evidence>
<evidence type="ECO:0000313" key="6">
    <source>
        <dbReference type="EMBL" id="SJZ48253.1"/>
    </source>
</evidence>
<dbReference type="InterPro" id="IPR001347">
    <property type="entry name" value="SIS_dom"/>
</dbReference>
<protein>
    <submittedName>
        <fullName evidence="6">Transcriptional regulator, RpiR family</fullName>
    </submittedName>
</protein>
<dbReference type="AlphaFoldDB" id="A0A1T4L0S7"/>
<evidence type="ECO:0000256" key="2">
    <source>
        <dbReference type="ARBA" id="ARBA00023125"/>
    </source>
</evidence>
<dbReference type="Gene3D" id="1.10.10.10">
    <property type="entry name" value="Winged helix-like DNA-binding domain superfamily/Winged helix DNA-binding domain"/>
    <property type="match status" value="1"/>
</dbReference>
<dbReference type="OrthoDB" id="1648815at2"/>
<dbReference type="RefSeq" id="WP_078806434.1">
    <property type="nucleotide sequence ID" value="NZ_FUXI01000004.1"/>
</dbReference>
<dbReference type="Gene3D" id="3.40.50.10490">
    <property type="entry name" value="Glucose-6-phosphate isomerase like protein, domain 1"/>
    <property type="match status" value="1"/>
</dbReference>
<sequence>MTLKENISIHFTELTKTDKKITSGLMKSPDILIDRAIQDAAVDLEVSPSAIMRAVKKLGYKGLADFKNALEEYKEDLSDNKKEVQETPLYQTVIESYQSNLLAISECIGEEQLKNIVELVKNSSTTRVLGIGSSGLSAEHLVYSLLYQGRYIEAVTSRTKIFYLGKSIQKNELSIIYTVSGNLSLYKELLQESKNVGAKVIIFTMSHDERLAKYADELVILPLNLADFSRENHLSQLDNRFAFLVFSEILSKYIVEEMEMNNE</sequence>
<keyword evidence="3" id="KW-0804">Transcription</keyword>
<dbReference type="PROSITE" id="PS51464">
    <property type="entry name" value="SIS"/>
    <property type="match status" value="1"/>
</dbReference>
<feature type="domain" description="SIS" evidence="5">
    <location>
        <begin position="116"/>
        <end position="260"/>
    </location>
</feature>
<proteinExistence type="predicted"/>
<dbReference type="PANTHER" id="PTHR30514:SF21">
    <property type="entry name" value="RPIR-FAMILY TRANSCRIPTIONAL REGULATOR"/>
    <property type="match status" value="1"/>
</dbReference>
<evidence type="ECO:0000313" key="7">
    <source>
        <dbReference type="Proteomes" id="UP000190328"/>
    </source>
</evidence>
<dbReference type="GO" id="GO:1901135">
    <property type="term" value="P:carbohydrate derivative metabolic process"/>
    <property type="evidence" value="ECO:0007669"/>
    <property type="project" value="InterPro"/>
</dbReference>
<dbReference type="InterPro" id="IPR009057">
    <property type="entry name" value="Homeodomain-like_sf"/>
</dbReference>
<evidence type="ECO:0000256" key="1">
    <source>
        <dbReference type="ARBA" id="ARBA00023015"/>
    </source>
</evidence>
<keyword evidence="1" id="KW-0805">Transcription regulation</keyword>
<evidence type="ECO:0000259" key="4">
    <source>
        <dbReference type="PROSITE" id="PS51071"/>
    </source>
</evidence>
<dbReference type="GO" id="GO:0003677">
    <property type="term" value="F:DNA binding"/>
    <property type="evidence" value="ECO:0007669"/>
    <property type="project" value="UniProtKB-KW"/>
</dbReference>
<dbReference type="PANTHER" id="PTHR30514">
    <property type="entry name" value="GLUCOKINASE"/>
    <property type="match status" value="1"/>
</dbReference>
<accession>A0A1T4L0S7</accession>
<organism evidence="6 7">
    <name type="scientific">Pilibacter termitis</name>
    <dbReference type="NCBI Taxonomy" id="263852"/>
    <lineage>
        <taxon>Bacteria</taxon>
        <taxon>Bacillati</taxon>
        <taxon>Bacillota</taxon>
        <taxon>Bacilli</taxon>
        <taxon>Lactobacillales</taxon>
        <taxon>Enterococcaceae</taxon>
        <taxon>Pilibacter</taxon>
    </lineage>
</organism>
<dbReference type="InterPro" id="IPR000281">
    <property type="entry name" value="HTH_RpiR"/>
</dbReference>
<dbReference type="InterPro" id="IPR047640">
    <property type="entry name" value="RpiR-like"/>
</dbReference>
<evidence type="ECO:0000259" key="5">
    <source>
        <dbReference type="PROSITE" id="PS51464"/>
    </source>
</evidence>
<dbReference type="InterPro" id="IPR035472">
    <property type="entry name" value="RpiR-like_SIS"/>
</dbReference>
<dbReference type="STRING" id="263852.SAMN02745116_00469"/>
<dbReference type="EMBL" id="FUXI01000004">
    <property type="protein sequence ID" value="SJZ48253.1"/>
    <property type="molecule type" value="Genomic_DNA"/>
</dbReference>
<feature type="domain" description="HTH rpiR-type" evidence="4">
    <location>
        <begin position="1"/>
        <end position="77"/>
    </location>
</feature>
<keyword evidence="7" id="KW-1185">Reference proteome</keyword>
<dbReference type="InterPro" id="IPR046348">
    <property type="entry name" value="SIS_dom_sf"/>
</dbReference>
<dbReference type="Pfam" id="PF01380">
    <property type="entry name" value="SIS"/>
    <property type="match status" value="1"/>
</dbReference>
<dbReference type="SUPFAM" id="SSF53697">
    <property type="entry name" value="SIS domain"/>
    <property type="match status" value="1"/>
</dbReference>
<dbReference type="Pfam" id="PF01418">
    <property type="entry name" value="HTH_6"/>
    <property type="match status" value="1"/>
</dbReference>
<dbReference type="GO" id="GO:0097367">
    <property type="term" value="F:carbohydrate derivative binding"/>
    <property type="evidence" value="ECO:0007669"/>
    <property type="project" value="InterPro"/>
</dbReference>
<dbReference type="CDD" id="cd05013">
    <property type="entry name" value="SIS_RpiR"/>
    <property type="match status" value="1"/>
</dbReference>
<reference evidence="6 7" key="1">
    <citation type="submission" date="2017-02" db="EMBL/GenBank/DDBJ databases">
        <authorList>
            <person name="Peterson S.W."/>
        </authorList>
    </citation>
    <scope>NUCLEOTIDE SEQUENCE [LARGE SCALE GENOMIC DNA]</scope>
    <source>
        <strain evidence="6 7">ATCC BAA-1030</strain>
    </source>
</reference>
<dbReference type="PROSITE" id="PS51071">
    <property type="entry name" value="HTH_RPIR"/>
    <property type="match status" value="1"/>
</dbReference>
<dbReference type="InterPro" id="IPR036388">
    <property type="entry name" value="WH-like_DNA-bd_sf"/>
</dbReference>
<gene>
    <name evidence="6" type="ORF">SAMN02745116_00469</name>
</gene>
<dbReference type="GO" id="GO:0003700">
    <property type="term" value="F:DNA-binding transcription factor activity"/>
    <property type="evidence" value="ECO:0007669"/>
    <property type="project" value="InterPro"/>
</dbReference>
<dbReference type="Proteomes" id="UP000190328">
    <property type="component" value="Unassembled WGS sequence"/>
</dbReference>